<protein>
    <submittedName>
        <fullName evidence="4">Nudix hydrolase 8 like protein</fullName>
    </submittedName>
</protein>
<evidence type="ECO:0000259" key="3">
    <source>
        <dbReference type="PROSITE" id="PS51462"/>
    </source>
</evidence>
<name>A0A8T0FEW6_ARGBR</name>
<dbReference type="Pfam" id="PF00293">
    <property type="entry name" value="NUDIX"/>
    <property type="match status" value="1"/>
</dbReference>
<proteinExistence type="inferred from homology"/>
<dbReference type="InterPro" id="IPR000086">
    <property type="entry name" value="NUDIX_hydrolase_dom"/>
</dbReference>
<evidence type="ECO:0000256" key="2">
    <source>
        <dbReference type="ARBA" id="ARBA00022801"/>
    </source>
</evidence>
<dbReference type="FunFam" id="3.90.79.10:FF:000015">
    <property type="entry name" value="Nudix hydrolase 8"/>
    <property type="match status" value="1"/>
</dbReference>
<dbReference type="InterPro" id="IPR040618">
    <property type="entry name" value="Pre-Nudix"/>
</dbReference>
<dbReference type="Gene3D" id="3.90.79.10">
    <property type="entry name" value="Nucleoside Triphosphate Pyrophosphohydrolase"/>
    <property type="match status" value="1"/>
</dbReference>
<gene>
    <name evidence="4" type="ORF">HNY73_009068</name>
</gene>
<dbReference type="SUPFAM" id="SSF55811">
    <property type="entry name" value="Nudix"/>
    <property type="match status" value="1"/>
</dbReference>
<reference evidence="4" key="1">
    <citation type="journal article" date="2020" name="bioRxiv">
        <title>Chromosome-level reference genome of the European wasp spider Argiope bruennichi: a resource for studies on range expansion and evolutionary adaptation.</title>
        <authorList>
            <person name="Sheffer M.M."/>
            <person name="Hoppe A."/>
            <person name="Krehenwinkel H."/>
            <person name="Uhl G."/>
            <person name="Kuss A.W."/>
            <person name="Jensen L."/>
            <person name="Jensen C."/>
            <person name="Gillespie R.G."/>
            <person name="Hoff K.J."/>
            <person name="Prost S."/>
        </authorList>
    </citation>
    <scope>NUCLEOTIDE SEQUENCE</scope>
</reference>
<dbReference type="EMBL" id="JABXBU010000015">
    <property type="protein sequence ID" value="KAF8787473.1"/>
    <property type="molecule type" value="Genomic_DNA"/>
</dbReference>
<keyword evidence="5" id="KW-1185">Reference proteome</keyword>
<dbReference type="GO" id="GO:0047631">
    <property type="term" value="F:ADP-ribose diphosphatase activity"/>
    <property type="evidence" value="ECO:0007669"/>
    <property type="project" value="TreeGrafter"/>
</dbReference>
<evidence type="ECO:0000313" key="5">
    <source>
        <dbReference type="Proteomes" id="UP000807504"/>
    </source>
</evidence>
<dbReference type="PANTHER" id="PTHR13994">
    <property type="entry name" value="NUDIX HYDROLASE RELATED"/>
    <property type="match status" value="1"/>
</dbReference>
<dbReference type="PANTHER" id="PTHR13994:SF13">
    <property type="entry name" value="FI03680P"/>
    <property type="match status" value="1"/>
</dbReference>
<dbReference type="PRINTS" id="PR01356">
    <property type="entry name" value="GFGPROTEIN"/>
</dbReference>
<dbReference type="CDD" id="cd04670">
    <property type="entry name" value="NUDIX_ASFGF2_Nudt6"/>
    <property type="match status" value="1"/>
</dbReference>
<evidence type="ECO:0000256" key="1">
    <source>
        <dbReference type="ARBA" id="ARBA00005582"/>
    </source>
</evidence>
<dbReference type="PROSITE" id="PS00893">
    <property type="entry name" value="NUDIX_BOX"/>
    <property type="match status" value="1"/>
</dbReference>
<evidence type="ECO:0000313" key="4">
    <source>
        <dbReference type="EMBL" id="KAF8787473.1"/>
    </source>
</evidence>
<dbReference type="GO" id="GO:0051287">
    <property type="term" value="F:NAD binding"/>
    <property type="evidence" value="ECO:0007669"/>
    <property type="project" value="TreeGrafter"/>
</dbReference>
<reference evidence="4" key="2">
    <citation type="submission" date="2020-06" db="EMBL/GenBank/DDBJ databases">
        <authorList>
            <person name="Sheffer M."/>
        </authorList>
    </citation>
    <scope>NUCLEOTIDE SEQUENCE</scope>
</reference>
<comment type="caution">
    <text evidence="4">The sequence shown here is derived from an EMBL/GenBank/DDBJ whole genome shotgun (WGS) entry which is preliminary data.</text>
</comment>
<organism evidence="4 5">
    <name type="scientific">Argiope bruennichi</name>
    <name type="common">Wasp spider</name>
    <name type="synonym">Aranea bruennichi</name>
    <dbReference type="NCBI Taxonomy" id="94029"/>
    <lineage>
        <taxon>Eukaryota</taxon>
        <taxon>Metazoa</taxon>
        <taxon>Ecdysozoa</taxon>
        <taxon>Arthropoda</taxon>
        <taxon>Chelicerata</taxon>
        <taxon>Arachnida</taxon>
        <taxon>Araneae</taxon>
        <taxon>Araneomorphae</taxon>
        <taxon>Entelegynae</taxon>
        <taxon>Araneoidea</taxon>
        <taxon>Araneidae</taxon>
        <taxon>Argiope</taxon>
    </lineage>
</organism>
<dbReference type="Proteomes" id="UP000807504">
    <property type="component" value="Unassembled WGS sequence"/>
</dbReference>
<dbReference type="Gene3D" id="3.40.630.30">
    <property type="match status" value="1"/>
</dbReference>
<dbReference type="AlphaFoldDB" id="A0A8T0FEW6"/>
<dbReference type="InterPro" id="IPR003293">
    <property type="entry name" value="Nudix_hydrolase6-like"/>
</dbReference>
<dbReference type="GO" id="GO:0035529">
    <property type="term" value="F:NADH pyrophosphatase activity"/>
    <property type="evidence" value="ECO:0007669"/>
    <property type="project" value="TreeGrafter"/>
</dbReference>
<feature type="domain" description="Nudix hydrolase" evidence="3">
    <location>
        <begin position="144"/>
        <end position="273"/>
    </location>
</feature>
<dbReference type="Pfam" id="PF18290">
    <property type="entry name" value="Nudix_hydro"/>
    <property type="match status" value="1"/>
</dbReference>
<dbReference type="InterPro" id="IPR015797">
    <property type="entry name" value="NUDIX_hydrolase-like_dom_sf"/>
</dbReference>
<accession>A0A8T0FEW6</accession>
<keyword evidence="2 4" id="KW-0378">Hydrolase</keyword>
<comment type="similarity">
    <text evidence="1">Belongs to the Nudix hydrolase family.</text>
</comment>
<dbReference type="InterPro" id="IPR020084">
    <property type="entry name" value="NUDIX_hydrolase_CS"/>
</dbReference>
<sequence>MSGSKQLYKLLMSSATLLKKTWCLIKFLHYPLDFQLKHIRMASKSAELYGNFHAKTDIYKGLTIETQNLSLSDEDFENNLKNSLMDWIKTGIRGVWFKVNIANSSYVPILVKHGFLFHHAKTSYVMLTRWLPADEPNLLPQYPYTHIGVGGMVINDKNQVLTIQEKYHQTPHWKLPGGYSNPGEDFGDTARREVFEETGIESKFVSVVALRHHHKHIFSCSDIYIVCHLKPVNETITKSNEEIAKCEWMDIETYRNHPKVTEFNRFIMDAFLESQRLKTSIVASSVLSFRKDCYNKVYHVQSTNDS</sequence>
<dbReference type="PROSITE" id="PS51462">
    <property type="entry name" value="NUDIX"/>
    <property type="match status" value="1"/>
</dbReference>